<dbReference type="InterPro" id="IPR037523">
    <property type="entry name" value="VOC_core"/>
</dbReference>
<feature type="domain" description="VOC" evidence="2">
    <location>
        <begin position="4"/>
        <end position="148"/>
    </location>
</feature>
<dbReference type="Gene3D" id="3.10.180.10">
    <property type="entry name" value="2,3-Dihydroxybiphenyl 1,2-Dioxygenase, domain 1"/>
    <property type="match status" value="2"/>
</dbReference>
<dbReference type="EMBL" id="JANIID010000021">
    <property type="protein sequence ID" value="MCQ8772439.1"/>
    <property type="molecule type" value="Genomic_DNA"/>
</dbReference>
<dbReference type="InterPro" id="IPR029068">
    <property type="entry name" value="Glyas_Bleomycin-R_OHBP_Dase"/>
</dbReference>
<name>A0A9X2RNX8_9ACTN</name>
<proteinExistence type="predicted"/>
<dbReference type="Proteomes" id="UP001142374">
    <property type="component" value="Unassembled WGS sequence"/>
</dbReference>
<dbReference type="InterPro" id="IPR051785">
    <property type="entry name" value="MMCE/EMCE_epimerase"/>
</dbReference>
<accession>A0A9X2RNX8</accession>
<evidence type="ECO:0000313" key="3">
    <source>
        <dbReference type="EMBL" id="MCQ8772439.1"/>
    </source>
</evidence>
<gene>
    <name evidence="3" type="ORF">NQU55_22090</name>
</gene>
<dbReference type="GO" id="GO:0046491">
    <property type="term" value="P:L-methylmalonyl-CoA metabolic process"/>
    <property type="evidence" value="ECO:0007669"/>
    <property type="project" value="TreeGrafter"/>
</dbReference>
<protein>
    <recommendedName>
        <fullName evidence="2">VOC domain-containing protein</fullName>
    </recommendedName>
</protein>
<organism evidence="3 4">
    <name type="scientific">Streptomyces telluris</name>
    <dbReference type="NCBI Taxonomy" id="2720021"/>
    <lineage>
        <taxon>Bacteria</taxon>
        <taxon>Bacillati</taxon>
        <taxon>Actinomycetota</taxon>
        <taxon>Actinomycetes</taxon>
        <taxon>Kitasatosporales</taxon>
        <taxon>Streptomycetaceae</taxon>
        <taxon>Streptomyces</taxon>
    </lineage>
</organism>
<evidence type="ECO:0000256" key="1">
    <source>
        <dbReference type="ARBA" id="ARBA00022723"/>
    </source>
</evidence>
<reference evidence="3" key="1">
    <citation type="submission" date="2022-06" db="EMBL/GenBank/DDBJ databases">
        <title>WGS of actinobacteria.</title>
        <authorList>
            <person name="Thawai C."/>
        </authorList>
    </citation>
    <scope>NUCLEOTIDE SEQUENCE</scope>
    <source>
        <strain evidence="3">AA8</strain>
    </source>
</reference>
<dbReference type="GO" id="GO:0004493">
    <property type="term" value="F:methylmalonyl-CoA epimerase activity"/>
    <property type="evidence" value="ECO:0007669"/>
    <property type="project" value="TreeGrafter"/>
</dbReference>
<dbReference type="AlphaFoldDB" id="A0A9X2RNX8"/>
<dbReference type="SUPFAM" id="SSF54593">
    <property type="entry name" value="Glyoxalase/Bleomycin resistance protein/Dihydroxybiphenyl dioxygenase"/>
    <property type="match status" value="1"/>
</dbReference>
<dbReference type="PROSITE" id="PS51819">
    <property type="entry name" value="VOC"/>
    <property type="match status" value="1"/>
</dbReference>
<dbReference type="PANTHER" id="PTHR43048:SF6">
    <property type="entry name" value="BLR8189 PROTEIN"/>
    <property type="match status" value="1"/>
</dbReference>
<evidence type="ECO:0000313" key="4">
    <source>
        <dbReference type="Proteomes" id="UP001142374"/>
    </source>
</evidence>
<evidence type="ECO:0000259" key="2">
    <source>
        <dbReference type="PROSITE" id="PS51819"/>
    </source>
</evidence>
<sequence length="318" mass="33667">MKNSLDGFSMAVPDVDAAAHLFRTVFGAEVLPAAPGEQTADGPGAVSVDDHGVPARSVLLQLDPQTRLRLFSYEATAGAAFDASVVDIGTAHFCFRTGNIEQAAQFLAQCPGIRILGEVMEIPEGALRHHKWVYFRFPWGAYGELQEWPESPSAEASELFHGQVPQEASPVPTLMGIDHVGYSVRDLEAAVELLTSCFGGRRVLGSVISSDRDLMGRQFETPVAALSKMAMVRIGEHTNIELFEHVVDEGRRTGDRLAVGASRMTFGSDDPAGSVAELTRRFGFSVTGAAGAGSPETGTAGAGTLLTAGSGLDVEFTA</sequence>
<keyword evidence="4" id="KW-1185">Reference proteome</keyword>
<dbReference type="PANTHER" id="PTHR43048">
    <property type="entry name" value="METHYLMALONYL-COA EPIMERASE"/>
    <property type="match status" value="1"/>
</dbReference>
<comment type="caution">
    <text evidence="3">The sequence shown here is derived from an EMBL/GenBank/DDBJ whole genome shotgun (WGS) entry which is preliminary data.</text>
</comment>
<dbReference type="GO" id="GO:0046872">
    <property type="term" value="F:metal ion binding"/>
    <property type="evidence" value="ECO:0007669"/>
    <property type="project" value="UniProtKB-KW"/>
</dbReference>
<keyword evidence="1" id="KW-0479">Metal-binding</keyword>
<dbReference type="RefSeq" id="WP_168092778.1">
    <property type="nucleotide sequence ID" value="NZ_JAATER010000095.1"/>
</dbReference>